<protein>
    <submittedName>
        <fullName evidence="2">Uncharacterized protein</fullName>
    </submittedName>
</protein>
<reference evidence="2" key="2">
    <citation type="submission" date="2020-09" db="EMBL/GenBank/DDBJ databases">
        <authorList>
            <person name="Sun Q."/>
            <person name="Ohkuma M."/>
        </authorList>
    </citation>
    <scope>NUCLEOTIDE SEQUENCE</scope>
    <source>
        <strain evidence="2">JCM 4477</strain>
    </source>
</reference>
<gene>
    <name evidence="2" type="ORF">GCM10018772_54380</name>
</gene>
<keyword evidence="3" id="KW-1185">Reference proteome</keyword>
<reference evidence="2" key="1">
    <citation type="journal article" date="2014" name="Int. J. Syst. Evol. Microbiol.">
        <title>Complete genome sequence of Corynebacterium casei LMG S-19264T (=DSM 44701T), isolated from a smear-ripened cheese.</title>
        <authorList>
            <consortium name="US DOE Joint Genome Institute (JGI-PGF)"/>
            <person name="Walter F."/>
            <person name="Albersmeier A."/>
            <person name="Kalinowski J."/>
            <person name="Ruckert C."/>
        </authorList>
    </citation>
    <scope>NUCLEOTIDE SEQUENCE</scope>
    <source>
        <strain evidence="2">JCM 4477</strain>
    </source>
</reference>
<dbReference type="EMBL" id="BNBI01000012">
    <property type="protein sequence ID" value="GHF21890.1"/>
    <property type="molecule type" value="Genomic_DNA"/>
</dbReference>
<name>A0A919ARR0_9ACTN</name>
<dbReference type="Proteomes" id="UP000630718">
    <property type="component" value="Unassembled WGS sequence"/>
</dbReference>
<dbReference type="AlphaFoldDB" id="A0A919ARR0"/>
<accession>A0A919ARR0</accession>
<evidence type="ECO:0000313" key="3">
    <source>
        <dbReference type="Proteomes" id="UP000630718"/>
    </source>
</evidence>
<evidence type="ECO:0000256" key="1">
    <source>
        <dbReference type="SAM" id="MobiDB-lite"/>
    </source>
</evidence>
<comment type="caution">
    <text evidence="2">The sequence shown here is derived from an EMBL/GenBank/DDBJ whole genome shotgun (WGS) entry which is preliminary data.</text>
</comment>
<evidence type="ECO:0000313" key="2">
    <source>
        <dbReference type="EMBL" id="GHF21890.1"/>
    </source>
</evidence>
<organism evidence="2 3">
    <name type="scientific">Streptomyces fumanus</name>
    <dbReference type="NCBI Taxonomy" id="67302"/>
    <lineage>
        <taxon>Bacteria</taxon>
        <taxon>Bacillati</taxon>
        <taxon>Actinomycetota</taxon>
        <taxon>Actinomycetes</taxon>
        <taxon>Kitasatosporales</taxon>
        <taxon>Streptomycetaceae</taxon>
        <taxon>Streptomyces</taxon>
    </lineage>
</organism>
<sequence>MAGRVLRGHHCGVYRRSLPTLLGWAIRRFVNSVRAYRRTGGASAPTVQRGPRGDRFSDPAARPDTFPVTAPVTGTCAIRGGPGRTRRAAHAAARVSRWPELRPRPGPCRTSG</sequence>
<feature type="region of interest" description="Disordered" evidence="1">
    <location>
        <begin position="39"/>
        <end position="112"/>
    </location>
</feature>
<proteinExistence type="predicted"/>